<dbReference type="InterPro" id="IPR013324">
    <property type="entry name" value="RNA_pol_sigma_r3/r4-like"/>
</dbReference>
<dbReference type="Gene3D" id="1.10.1740.10">
    <property type="match status" value="1"/>
</dbReference>
<dbReference type="InterPro" id="IPR036388">
    <property type="entry name" value="WH-like_DNA-bd_sf"/>
</dbReference>
<dbReference type="PANTHER" id="PTHR43133">
    <property type="entry name" value="RNA POLYMERASE ECF-TYPE SIGMA FACTO"/>
    <property type="match status" value="1"/>
</dbReference>
<dbReference type="Proteomes" id="UP000494108">
    <property type="component" value="Unassembled WGS sequence"/>
</dbReference>
<dbReference type="InterPro" id="IPR039425">
    <property type="entry name" value="RNA_pol_sigma-70-like"/>
</dbReference>
<dbReference type="EMBL" id="CADIJX010000015">
    <property type="protein sequence ID" value="CAB3709690.1"/>
    <property type="molecule type" value="Genomic_DNA"/>
</dbReference>
<protein>
    <submittedName>
        <fullName evidence="7">Putative RNA polymerase sigma factor FecI</fullName>
    </submittedName>
</protein>
<evidence type="ECO:0000259" key="5">
    <source>
        <dbReference type="Pfam" id="PF04542"/>
    </source>
</evidence>
<dbReference type="InterPro" id="IPR007627">
    <property type="entry name" value="RNA_pol_sigma70_r2"/>
</dbReference>
<evidence type="ECO:0000256" key="1">
    <source>
        <dbReference type="ARBA" id="ARBA00010641"/>
    </source>
</evidence>
<sequence length="179" mass="20182">MSHPQSEIEGLYQAHHGWLRGWLTRRLNNACDAADLAQDAFVRLLAAPRGFDTPQGARAYLRAMGNGMCIDLWRRREVERAWHETLLQSAAAPSPEQQAIVVETLLEVGALLRRLPPNVAEAFVLAQVEGLKYREIAERLAVSERMIKKYLAQALVHCALLEAEFDAVVPRWTPMLESE</sequence>
<feature type="domain" description="RNA polymerase sigma factor 70 region 4 type 2" evidence="6">
    <location>
        <begin position="106"/>
        <end position="158"/>
    </location>
</feature>
<keyword evidence="4" id="KW-0804">Transcription</keyword>
<proteinExistence type="inferred from homology"/>
<dbReference type="InterPro" id="IPR013249">
    <property type="entry name" value="RNA_pol_sigma70_r4_t2"/>
</dbReference>
<accession>A0A6S7A3K7</accession>
<dbReference type="SUPFAM" id="SSF88946">
    <property type="entry name" value="Sigma2 domain of RNA polymerase sigma factors"/>
    <property type="match status" value="1"/>
</dbReference>
<name>A0A6S7A3K7_9BURK</name>
<dbReference type="GO" id="GO:0016987">
    <property type="term" value="F:sigma factor activity"/>
    <property type="evidence" value="ECO:0007669"/>
    <property type="project" value="UniProtKB-KW"/>
</dbReference>
<evidence type="ECO:0000256" key="4">
    <source>
        <dbReference type="ARBA" id="ARBA00023163"/>
    </source>
</evidence>
<evidence type="ECO:0000256" key="3">
    <source>
        <dbReference type="ARBA" id="ARBA00023082"/>
    </source>
</evidence>
<dbReference type="Pfam" id="PF04542">
    <property type="entry name" value="Sigma70_r2"/>
    <property type="match status" value="1"/>
</dbReference>
<dbReference type="PANTHER" id="PTHR43133:SF63">
    <property type="entry name" value="RNA POLYMERASE SIGMA FACTOR FECI-RELATED"/>
    <property type="match status" value="1"/>
</dbReference>
<evidence type="ECO:0000313" key="8">
    <source>
        <dbReference type="Proteomes" id="UP000494108"/>
    </source>
</evidence>
<feature type="domain" description="RNA polymerase sigma-70 region 2" evidence="5">
    <location>
        <begin position="11"/>
        <end position="76"/>
    </location>
</feature>
<dbReference type="GO" id="GO:0003677">
    <property type="term" value="F:DNA binding"/>
    <property type="evidence" value="ECO:0007669"/>
    <property type="project" value="InterPro"/>
</dbReference>
<reference evidence="7 8" key="1">
    <citation type="submission" date="2020-04" db="EMBL/GenBank/DDBJ databases">
        <authorList>
            <person name="De Canck E."/>
        </authorList>
    </citation>
    <scope>NUCLEOTIDE SEQUENCE [LARGE SCALE GENOMIC DNA]</scope>
    <source>
        <strain evidence="7 8">LMG 3431</strain>
    </source>
</reference>
<dbReference type="InterPro" id="IPR013325">
    <property type="entry name" value="RNA_pol_sigma_r2"/>
</dbReference>
<keyword evidence="2" id="KW-0805">Transcription regulation</keyword>
<organism evidence="7 8">
    <name type="scientific">Achromobacter pestifer</name>
    <dbReference type="NCBI Taxonomy" id="1353889"/>
    <lineage>
        <taxon>Bacteria</taxon>
        <taxon>Pseudomonadati</taxon>
        <taxon>Pseudomonadota</taxon>
        <taxon>Betaproteobacteria</taxon>
        <taxon>Burkholderiales</taxon>
        <taxon>Alcaligenaceae</taxon>
        <taxon>Achromobacter</taxon>
    </lineage>
</organism>
<gene>
    <name evidence="7" type="primary">fecI_24</name>
    <name evidence="7" type="ORF">LMG3431_05919</name>
</gene>
<evidence type="ECO:0000259" key="6">
    <source>
        <dbReference type="Pfam" id="PF08281"/>
    </source>
</evidence>
<comment type="similarity">
    <text evidence="1">Belongs to the sigma-70 factor family. ECF subfamily.</text>
</comment>
<keyword evidence="3" id="KW-0731">Sigma factor</keyword>
<dbReference type="Pfam" id="PF08281">
    <property type="entry name" value="Sigma70_r4_2"/>
    <property type="match status" value="1"/>
</dbReference>
<evidence type="ECO:0000256" key="2">
    <source>
        <dbReference type="ARBA" id="ARBA00023015"/>
    </source>
</evidence>
<dbReference type="InterPro" id="IPR014284">
    <property type="entry name" value="RNA_pol_sigma-70_dom"/>
</dbReference>
<dbReference type="RefSeq" id="WP_175178131.1">
    <property type="nucleotide sequence ID" value="NZ_CADIJX010000015.1"/>
</dbReference>
<dbReference type="AlphaFoldDB" id="A0A6S7A3K7"/>
<dbReference type="GO" id="GO:0006352">
    <property type="term" value="P:DNA-templated transcription initiation"/>
    <property type="evidence" value="ECO:0007669"/>
    <property type="project" value="InterPro"/>
</dbReference>
<evidence type="ECO:0000313" key="7">
    <source>
        <dbReference type="EMBL" id="CAB3709690.1"/>
    </source>
</evidence>
<keyword evidence="8" id="KW-1185">Reference proteome</keyword>
<dbReference type="NCBIfam" id="TIGR02937">
    <property type="entry name" value="sigma70-ECF"/>
    <property type="match status" value="1"/>
</dbReference>
<dbReference type="SUPFAM" id="SSF88659">
    <property type="entry name" value="Sigma3 and sigma4 domains of RNA polymerase sigma factors"/>
    <property type="match status" value="1"/>
</dbReference>
<dbReference type="Gene3D" id="1.10.10.10">
    <property type="entry name" value="Winged helix-like DNA-binding domain superfamily/Winged helix DNA-binding domain"/>
    <property type="match status" value="1"/>
</dbReference>